<organism evidence="2 3">
    <name type="scientific">Xylanibacter muris</name>
    <dbReference type="NCBI Taxonomy" id="2736290"/>
    <lineage>
        <taxon>Bacteria</taxon>
        <taxon>Pseudomonadati</taxon>
        <taxon>Bacteroidota</taxon>
        <taxon>Bacteroidia</taxon>
        <taxon>Bacteroidales</taxon>
        <taxon>Prevotellaceae</taxon>
        <taxon>Xylanibacter</taxon>
    </lineage>
</organism>
<dbReference type="PROSITE" id="PS51257">
    <property type="entry name" value="PROKAR_LIPOPROTEIN"/>
    <property type="match status" value="1"/>
</dbReference>
<sequence length="387" mass="43725">MRILKYMGMTAVLCIGITSCFKEEPLNAECDIEKAWIHYENPQESTWNLSDTVIKVYSAENTIIFKVRPGTDRTRLAPMFITTEGATIVPESGTMHDFSNGPLAYTVTSQDKDWQRIYNVAFTEEHRTVRDTIAYDFERVFLFTDPQTKKQYYKWSDLKEDGTEANNWASGNGGFSMASPSAKADEYPTTPNADGYDGKCVKLTTTKTGPLGQGARMPMAAGNLFLGSFITQTALIDALRSTHFGLPFDKKPVRFTGYYKYFPGEKFQDRYGNIEEGRVDKGAIYAILYKNHDNDGNPVVLYGDNVQTSEQIVAKAIMPEVRPTSEWTEFDLSFDYYENEIDMEDINNFKYSLAIVFSSSDQGAYFQGAIGSTLYIDKVKIICEKTK</sequence>
<dbReference type="InterPro" id="IPR038653">
    <property type="entry name" value="Put_CMD_sf"/>
</dbReference>
<gene>
    <name evidence="2" type="ORF">HPS56_04045</name>
</gene>
<comment type="caution">
    <text evidence="2">The sequence shown here is derived from an EMBL/GenBank/DDBJ whole genome shotgun (WGS) entry which is preliminary data.</text>
</comment>
<dbReference type="Gene3D" id="2.60.40.2340">
    <property type="match status" value="1"/>
</dbReference>
<keyword evidence="3" id="KW-1185">Reference proteome</keyword>
<dbReference type="InterPro" id="IPR025112">
    <property type="entry name" value="PCMD"/>
</dbReference>
<evidence type="ECO:0000313" key="2">
    <source>
        <dbReference type="EMBL" id="NPD91532.1"/>
    </source>
</evidence>
<evidence type="ECO:0000313" key="3">
    <source>
        <dbReference type="Proteomes" id="UP000714420"/>
    </source>
</evidence>
<proteinExistence type="predicted"/>
<feature type="domain" description="Putative carbohydrate metabolism" evidence="1">
    <location>
        <begin position="137"/>
        <end position="382"/>
    </location>
</feature>
<evidence type="ECO:0000259" key="1">
    <source>
        <dbReference type="Pfam" id="PF13201"/>
    </source>
</evidence>
<dbReference type="Pfam" id="PF13201">
    <property type="entry name" value="PCMD"/>
    <property type="match status" value="1"/>
</dbReference>
<dbReference type="EMBL" id="JABKKF010000003">
    <property type="protein sequence ID" value="NPD91532.1"/>
    <property type="molecule type" value="Genomic_DNA"/>
</dbReference>
<accession>A0ABX2ALQ6</accession>
<dbReference type="Gene3D" id="2.60.120.890">
    <property type="entry name" value="BT2081, beta-jelly-roll domain"/>
    <property type="match status" value="1"/>
</dbReference>
<reference evidence="2 3" key="1">
    <citation type="submission" date="2020-05" db="EMBL/GenBank/DDBJ databases">
        <title>Distinct polysaccharide utilization as determinants for interspecies competition between intestinal Prevotella spp.</title>
        <authorList>
            <person name="Galvez E.J.C."/>
            <person name="Iljazovic A."/>
            <person name="Strowig T."/>
        </authorList>
    </citation>
    <scope>NUCLEOTIDE SEQUENCE [LARGE SCALE GENOMIC DNA]</scope>
    <source>
        <strain evidence="2 3">PMUR</strain>
    </source>
</reference>
<dbReference type="RefSeq" id="WP_172274284.1">
    <property type="nucleotide sequence ID" value="NZ_CASGMU010000016.1"/>
</dbReference>
<dbReference type="Proteomes" id="UP000714420">
    <property type="component" value="Unassembled WGS sequence"/>
</dbReference>
<name>A0ABX2ALQ6_9BACT</name>
<protein>
    <submittedName>
        <fullName evidence="2">PCMD domain-containing protein</fullName>
    </submittedName>
</protein>